<proteinExistence type="predicted"/>
<dbReference type="Proteomes" id="UP000265520">
    <property type="component" value="Unassembled WGS sequence"/>
</dbReference>
<dbReference type="EMBL" id="LXQA010817132">
    <property type="protein sequence ID" value="MCI72391.1"/>
    <property type="molecule type" value="Genomic_DNA"/>
</dbReference>
<protein>
    <submittedName>
        <fullName evidence="1">Uncharacterized protein</fullName>
    </submittedName>
</protein>
<organism evidence="1 2">
    <name type="scientific">Trifolium medium</name>
    <dbReference type="NCBI Taxonomy" id="97028"/>
    <lineage>
        <taxon>Eukaryota</taxon>
        <taxon>Viridiplantae</taxon>
        <taxon>Streptophyta</taxon>
        <taxon>Embryophyta</taxon>
        <taxon>Tracheophyta</taxon>
        <taxon>Spermatophyta</taxon>
        <taxon>Magnoliopsida</taxon>
        <taxon>eudicotyledons</taxon>
        <taxon>Gunneridae</taxon>
        <taxon>Pentapetalae</taxon>
        <taxon>rosids</taxon>
        <taxon>fabids</taxon>
        <taxon>Fabales</taxon>
        <taxon>Fabaceae</taxon>
        <taxon>Papilionoideae</taxon>
        <taxon>50 kb inversion clade</taxon>
        <taxon>NPAAA clade</taxon>
        <taxon>Hologalegina</taxon>
        <taxon>IRL clade</taxon>
        <taxon>Trifolieae</taxon>
        <taxon>Trifolium</taxon>
    </lineage>
</organism>
<dbReference type="AlphaFoldDB" id="A0A392UFT8"/>
<sequence>LWWRSQDCYFERIVSSDGRQKEPYFAF</sequence>
<evidence type="ECO:0000313" key="2">
    <source>
        <dbReference type="Proteomes" id="UP000265520"/>
    </source>
</evidence>
<name>A0A392UFT8_9FABA</name>
<feature type="non-terminal residue" evidence="1">
    <location>
        <position position="1"/>
    </location>
</feature>
<evidence type="ECO:0000313" key="1">
    <source>
        <dbReference type="EMBL" id="MCI72391.1"/>
    </source>
</evidence>
<accession>A0A392UFT8</accession>
<comment type="caution">
    <text evidence="1">The sequence shown here is derived from an EMBL/GenBank/DDBJ whole genome shotgun (WGS) entry which is preliminary data.</text>
</comment>
<keyword evidence="2" id="KW-1185">Reference proteome</keyword>
<reference evidence="1 2" key="1">
    <citation type="journal article" date="2018" name="Front. Plant Sci.">
        <title>Red Clover (Trifolium pratense) and Zigzag Clover (T. medium) - A Picture of Genomic Similarities and Differences.</title>
        <authorList>
            <person name="Dluhosova J."/>
            <person name="Istvanek J."/>
            <person name="Nedelnik J."/>
            <person name="Repkova J."/>
        </authorList>
    </citation>
    <scope>NUCLEOTIDE SEQUENCE [LARGE SCALE GENOMIC DNA]</scope>
    <source>
        <strain evidence="2">cv. 10/8</strain>
        <tissue evidence="1">Leaf</tissue>
    </source>
</reference>